<feature type="transmembrane region" description="Helical" evidence="12">
    <location>
        <begin position="345"/>
        <end position="364"/>
    </location>
</feature>
<feature type="transmembrane region" description="Helical" evidence="12">
    <location>
        <begin position="376"/>
        <end position="393"/>
    </location>
</feature>
<keyword evidence="8" id="KW-0675">Receptor</keyword>
<keyword evidence="11" id="KW-0407">Ion channel</keyword>
<dbReference type="RefSeq" id="XP_062708002.1">
    <property type="nucleotide sequence ID" value="XM_062852018.1"/>
</dbReference>
<dbReference type="Gene3D" id="1.10.287.70">
    <property type="match status" value="1"/>
</dbReference>
<name>A0ABM1YQK8_AEDAL</name>
<dbReference type="PANTHER" id="PTHR42643">
    <property type="entry name" value="IONOTROPIC RECEPTOR 20A-RELATED"/>
    <property type="match status" value="1"/>
</dbReference>
<protein>
    <recommendedName>
        <fullName evidence="14">Ionotropic glutamate receptor L-glutamate and glycine-binding domain-containing protein</fullName>
    </recommendedName>
</protein>
<dbReference type="Gene3D" id="3.40.190.10">
    <property type="entry name" value="Periplasmic binding protein-like II"/>
    <property type="match status" value="1"/>
</dbReference>
<keyword evidence="10" id="KW-1071">Ligand-gated ion channel</keyword>
<keyword evidence="2" id="KW-0813">Transport</keyword>
<sequence length="473" mass="53965">MKLLLVILTLNTVSTKPSTLLLPPEESSVDDFSDAIVAILRRHFVSNHSSTMITQSSKVDDHTEAVQLDILDRILLQTSNEIAYIFSNPVRPRRPRFFNVLLFDSYLALRSILSQLHPDKYDYSGYYLLILTAPRPVFSRTLQQMFIDLWAYNIVNVVLVTSNMEGHDSAQDIALFTYFPYVEHHCEHVHPVLLHRLAPFSKLDPSVDLFPPKLSNFHGCPIRIAAVDYPPYTMIESVGGRQRLRGMEGDMLNMIATLLNFTYEIVEMTGDDHWGQVFENGSFSGAVKLVVEGTVNMTSGCFSMRGERMSAMKSSLSYYTIKMMFAVPPGRPYTAFEKLFRPFGAVTWTLVSLYTAIGAGVIFLLKFYPWSVRKFVYGRGTGMACMNLMNVFFGGAMSRTPGRNFARTLLFLWLFQCFVLRSLYQGSLFEYLQQSKNFSHVNSLKRIEAAKMPYRMSRGNVMYVKEIPSILKR</sequence>
<dbReference type="SMART" id="SM00918">
    <property type="entry name" value="Lig_chan-Glu_bd"/>
    <property type="match status" value="1"/>
</dbReference>
<feature type="signal peptide" evidence="13">
    <location>
        <begin position="1"/>
        <end position="15"/>
    </location>
</feature>
<evidence type="ECO:0000256" key="12">
    <source>
        <dbReference type="SAM" id="Phobius"/>
    </source>
</evidence>
<accession>A0ABM1YQK8</accession>
<comment type="subcellular location">
    <subcellularLocation>
        <location evidence="1">Cell membrane</location>
        <topology evidence="1">Multi-pass membrane protein</topology>
    </subcellularLocation>
</comment>
<reference evidence="16" key="1">
    <citation type="journal article" date="2015" name="Proc. Natl. Acad. Sci. U.S.A.">
        <title>Genome sequence of the Asian Tiger mosquito, Aedes albopictus, reveals insights into its biology, genetics, and evolution.</title>
        <authorList>
            <person name="Chen X.G."/>
            <person name="Jiang X."/>
            <person name="Gu J."/>
            <person name="Xu M."/>
            <person name="Wu Y."/>
            <person name="Deng Y."/>
            <person name="Zhang C."/>
            <person name="Bonizzoni M."/>
            <person name="Dermauw W."/>
            <person name="Vontas J."/>
            <person name="Armbruster P."/>
            <person name="Huang X."/>
            <person name="Yang Y."/>
            <person name="Zhang H."/>
            <person name="He W."/>
            <person name="Peng H."/>
            <person name="Liu Y."/>
            <person name="Wu K."/>
            <person name="Chen J."/>
            <person name="Lirakis M."/>
            <person name="Topalis P."/>
            <person name="Van Leeuwen T."/>
            <person name="Hall A.B."/>
            <person name="Jiang X."/>
            <person name="Thorpe C."/>
            <person name="Mueller R.L."/>
            <person name="Sun C."/>
            <person name="Waterhouse R.M."/>
            <person name="Yan G."/>
            <person name="Tu Z.J."/>
            <person name="Fang X."/>
            <person name="James A.A."/>
        </authorList>
    </citation>
    <scope>NUCLEOTIDE SEQUENCE [LARGE SCALE GENOMIC DNA]</scope>
    <source>
        <strain evidence="16">Foshan</strain>
    </source>
</reference>
<feature type="domain" description="Ionotropic glutamate receptor L-glutamate and glycine-binding" evidence="14">
    <location>
        <begin position="231"/>
        <end position="292"/>
    </location>
</feature>
<evidence type="ECO:0000313" key="15">
    <source>
        <dbReference type="EnsemblMetazoa" id="AALFPA23_011273.P15950"/>
    </source>
</evidence>
<evidence type="ECO:0000256" key="1">
    <source>
        <dbReference type="ARBA" id="ARBA00004651"/>
    </source>
</evidence>
<evidence type="ECO:0000259" key="14">
    <source>
        <dbReference type="SMART" id="SM00918"/>
    </source>
</evidence>
<evidence type="ECO:0000256" key="3">
    <source>
        <dbReference type="ARBA" id="ARBA00022475"/>
    </source>
</evidence>
<keyword evidence="13" id="KW-0732">Signal</keyword>
<keyword evidence="5 12" id="KW-1133">Transmembrane helix</keyword>
<evidence type="ECO:0000256" key="2">
    <source>
        <dbReference type="ARBA" id="ARBA00022448"/>
    </source>
</evidence>
<keyword evidence="9" id="KW-0325">Glycoprotein</keyword>
<dbReference type="GeneID" id="134288156"/>
<reference evidence="15" key="2">
    <citation type="submission" date="2025-05" db="UniProtKB">
        <authorList>
            <consortium name="EnsemblMetazoa"/>
        </authorList>
    </citation>
    <scope>IDENTIFICATION</scope>
    <source>
        <strain evidence="15">Foshan</strain>
    </source>
</reference>
<dbReference type="InterPro" id="IPR019594">
    <property type="entry name" value="Glu/Gly-bd"/>
</dbReference>
<keyword evidence="6" id="KW-0406">Ion transport</keyword>
<evidence type="ECO:0000256" key="7">
    <source>
        <dbReference type="ARBA" id="ARBA00023136"/>
    </source>
</evidence>
<evidence type="ECO:0000256" key="10">
    <source>
        <dbReference type="ARBA" id="ARBA00023286"/>
    </source>
</evidence>
<evidence type="ECO:0000256" key="9">
    <source>
        <dbReference type="ARBA" id="ARBA00023180"/>
    </source>
</evidence>
<dbReference type="Pfam" id="PF10613">
    <property type="entry name" value="Lig_chan-Glu_bd"/>
    <property type="match status" value="1"/>
</dbReference>
<evidence type="ECO:0000256" key="4">
    <source>
        <dbReference type="ARBA" id="ARBA00022692"/>
    </source>
</evidence>
<keyword evidence="4 12" id="KW-0812">Transmembrane</keyword>
<dbReference type="InterPro" id="IPR052192">
    <property type="entry name" value="Insect_Ionotropic_Sensory_Rcpt"/>
</dbReference>
<dbReference type="EnsemblMetazoa" id="AALFPA23_011273.R15950">
    <property type="protein sequence ID" value="AALFPA23_011273.P15950"/>
    <property type="gene ID" value="AALFPA23_011273"/>
</dbReference>
<keyword evidence="7 12" id="KW-0472">Membrane</keyword>
<dbReference type="SUPFAM" id="SSF53850">
    <property type="entry name" value="Periplasmic binding protein-like II"/>
    <property type="match status" value="1"/>
</dbReference>
<dbReference type="InterPro" id="IPR056198">
    <property type="entry name" value="LBD_receptor"/>
</dbReference>
<evidence type="ECO:0000256" key="11">
    <source>
        <dbReference type="ARBA" id="ARBA00023303"/>
    </source>
</evidence>
<evidence type="ECO:0000256" key="6">
    <source>
        <dbReference type="ARBA" id="ARBA00023065"/>
    </source>
</evidence>
<organism evidence="15 16">
    <name type="scientific">Aedes albopictus</name>
    <name type="common">Asian tiger mosquito</name>
    <name type="synonym">Stegomyia albopicta</name>
    <dbReference type="NCBI Taxonomy" id="7160"/>
    <lineage>
        <taxon>Eukaryota</taxon>
        <taxon>Metazoa</taxon>
        <taxon>Ecdysozoa</taxon>
        <taxon>Arthropoda</taxon>
        <taxon>Hexapoda</taxon>
        <taxon>Insecta</taxon>
        <taxon>Pterygota</taxon>
        <taxon>Neoptera</taxon>
        <taxon>Endopterygota</taxon>
        <taxon>Diptera</taxon>
        <taxon>Nematocera</taxon>
        <taxon>Culicoidea</taxon>
        <taxon>Culicidae</taxon>
        <taxon>Culicinae</taxon>
        <taxon>Aedini</taxon>
        <taxon>Aedes</taxon>
        <taxon>Stegomyia</taxon>
    </lineage>
</organism>
<keyword evidence="16" id="KW-1185">Reference proteome</keyword>
<feature type="chain" id="PRO_5046333240" description="Ionotropic glutamate receptor L-glutamate and glycine-binding domain-containing protein" evidence="13">
    <location>
        <begin position="16"/>
        <end position="473"/>
    </location>
</feature>
<dbReference type="Pfam" id="PF24061">
    <property type="entry name" value="LBD_receptor"/>
    <property type="match status" value="1"/>
</dbReference>
<dbReference type="PANTHER" id="PTHR42643:SF30">
    <property type="entry name" value="IONOTROPIC RECEPTOR 40A-RELATED"/>
    <property type="match status" value="1"/>
</dbReference>
<proteinExistence type="predicted"/>
<keyword evidence="3" id="KW-1003">Cell membrane</keyword>
<evidence type="ECO:0000256" key="5">
    <source>
        <dbReference type="ARBA" id="ARBA00022989"/>
    </source>
</evidence>
<evidence type="ECO:0000313" key="16">
    <source>
        <dbReference type="Proteomes" id="UP000069940"/>
    </source>
</evidence>
<evidence type="ECO:0000256" key="13">
    <source>
        <dbReference type="SAM" id="SignalP"/>
    </source>
</evidence>
<evidence type="ECO:0000256" key="8">
    <source>
        <dbReference type="ARBA" id="ARBA00023170"/>
    </source>
</evidence>
<dbReference type="Proteomes" id="UP000069940">
    <property type="component" value="Unassembled WGS sequence"/>
</dbReference>